<dbReference type="STRING" id="5539.A0A3E2GTK4"/>
<sequence>MSSTIKPFKINVPDSKITRLHQKLDLTDYPDELEDAGSSCGAPLSDIKRLANHWRNGFDWRKQEAKLNELSQFTMDVDVEGFETLNIHFVHEKSEIKGAIPLLFIHGWPGSFNEVTKILPLLKSSDGGPAFHVVAPSLPNFGFSSRVTKKGFGFFQYAEALHKVMIGLGYDQYVVQGGDWGAIILRAIAHAYPAHVRGLHTNLVLSSFPKPFKAPLTFISALTRYALSGILPTHTPLELSLLERAKDWSSGSGRAYFAQMGTKPQTIGYSLADSPVGLLGWIYEKLIAWTDSYPWTDDEVLTWISIYYFSRAGPAAASFIYYESESGSHSGEAWGRIQSYLDVPTGLAYFPKEVADMPRLWAEAAGKVVLVSEHDKGGHFAAVERPDAIVKDLKEMFGKEGKAFGVVKGKSGY</sequence>
<dbReference type="OrthoDB" id="7130006at2759"/>
<evidence type="ECO:0000313" key="6">
    <source>
        <dbReference type="EMBL" id="RFU24501.1"/>
    </source>
</evidence>
<evidence type="ECO:0000313" key="7">
    <source>
        <dbReference type="Proteomes" id="UP000258309"/>
    </source>
</evidence>
<feature type="non-terminal residue" evidence="6">
    <location>
        <position position="1"/>
    </location>
</feature>
<organism evidence="6 7">
    <name type="scientific">Scytalidium lignicola</name>
    <name type="common">Hyphomycete</name>
    <dbReference type="NCBI Taxonomy" id="5539"/>
    <lineage>
        <taxon>Eukaryota</taxon>
        <taxon>Fungi</taxon>
        <taxon>Dikarya</taxon>
        <taxon>Ascomycota</taxon>
        <taxon>Pezizomycotina</taxon>
        <taxon>Leotiomycetes</taxon>
        <taxon>Leotiomycetes incertae sedis</taxon>
        <taxon>Scytalidium</taxon>
    </lineage>
</organism>
<keyword evidence="7" id="KW-1185">Reference proteome</keyword>
<dbReference type="InterPro" id="IPR016292">
    <property type="entry name" value="Epoxide_hydrolase"/>
</dbReference>
<evidence type="ECO:0000256" key="2">
    <source>
        <dbReference type="ARBA" id="ARBA00022797"/>
    </source>
</evidence>
<dbReference type="SUPFAM" id="SSF53474">
    <property type="entry name" value="alpha/beta-Hydrolases"/>
    <property type="match status" value="1"/>
</dbReference>
<feature type="domain" description="Epoxide hydrolase N-terminal" evidence="5">
    <location>
        <begin position="5"/>
        <end position="115"/>
    </location>
</feature>
<name>A0A3E2GTK4_SCYLI</name>
<dbReference type="InterPro" id="IPR000639">
    <property type="entry name" value="Epox_hydrolase-like"/>
</dbReference>
<dbReference type="EMBL" id="NCSJ02000437">
    <property type="protein sequence ID" value="RFU24501.1"/>
    <property type="molecule type" value="Genomic_DNA"/>
</dbReference>
<feature type="active site" description="Proton donor" evidence="4">
    <location>
        <position position="321"/>
    </location>
</feature>
<evidence type="ECO:0000259" key="5">
    <source>
        <dbReference type="Pfam" id="PF06441"/>
    </source>
</evidence>
<reference evidence="6 7" key="1">
    <citation type="submission" date="2018-05" db="EMBL/GenBank/DDBJ databases">
        <title>Draft genome sequence of Scytalidium lignicola DSM 105466, a ubiquitous saprotrophic fungus.</title>
        <authorList>
            <person name="Buettner E."/>
            <person name="Gebauer A.M."/>
            <person name="Hofrichter M."/>
            <person name="Liers C."/>
            <person name="Kellner H."/>
        </authorList>
    </citation>
    <scope>NUCLEOTIDE SEQUENCE [LARGE SCALE GENOMIC DNA]</scope>
    <source>
        <strain evidence="6 7">DSM 105466</strain>
    </source>
</reference>
<dbReference type="AlphaFoldDB" id="A0A3E2GTK4"/>
<keyword evidence="2" id="KW-0058">Aromatic hydrocarbons catabolism</keyword>
<dbReference type="PANTHER" id="PTHR21661">
    <property type="entry name" value="EPOXIDE HYDROLASE 1-RELATED"/>
    <property type="match status" value="1"/>
</dbReference>
<feature type="non-terminal residue" evidence="6">
    <location>
        <position position="413"/>
    </location>
</feature>
<feature type="active site" description="Nucleophile" evidence="4">
    <location>
        <position position="179"/>
    </location>
</feature>
<feature type="active site" description="Proton acceptor" evidence="4">
    <location>
        <position position="379"/>
    </location>
</feature>
<comment type="caution">
    <text evidence="6">The sequence shown here is derived from an EMBL/GenBank/DDBJ whole genome shotgun (WGS) entry which is preliminary data.</text>
</comment>
<dbReference type="PIRSF" id="PIRSF001112">
    <property type="entry name" value="Epoxide_hydrolase"/>
    <property type="match status" value="1"/>
</dbReference>
<dbReference type="PRINTS" id="PR00412">
    <property type="entry name" value="EPOXHYDRLASE"/>
</dbReference>
<dbReference type="Proteomes" id="UP000258309">
    <property type="component" value="Unassembled WGS sequence"/>
</dbReference>
<dbReference type="Gene3D" id="3.40.50.1820">
    <property type="entry name" value="alpha/beta hydrolase"/>
    <property type="match status" value="1"/>
</dbReference>
<dbReference type="Pfam" id="PF06441">
    <property type="entry name" value="EHN"/>
    <property type="match status" value="1"/>
</dbReference>
<protein>
    <recommendedName>
        <fullName evidence="5">Epoxide hydrolase N-terminal domain-containing protein</fullName>
    </recommendedName>
</protein>
<dbReference type="OMA" id="WPDSFWR"/>
<evidence type="ECO:0000256" key="4">
    <source>
        <dbReference type="PIRSR" id="PIRSR001112-1"/>
    </source>
</evidence>
<keyword evidence="3" id="KW-0378">Hydrolase</keyword>
<dbReference type="GO" id="GO:0004301">
    <property type="term" value="F:epoxide hydrolase activity"/>
    <property type="evidence" value="ECO:0007669"/>
    <property type="project" value="TreeGrafter"/>
</dbReference>
<comment type="similarity">
    <text evidence="1">Belongs to the peptidase S33 family.</text>
</comment>
<evidence type="ECO:0000256" key="1">
    <source>
        <dbReference type="ARBA" id="ARBA00010088"/>
    </source>
</evidence>
<dbReference type="GO" id="GO:0097176">
    <property type="term" value="P:epoxide metabolic process"/>
    <property type="evidence" value="ECO:0007669"/>
    <property type="project" value="TreeGrafter"/>
</dbReference>
<gene>
    <name evidence="6" type="ORF">B7463_g11834</name>
</gene>
<proteinExistence type="inferred from homology"/>
<dbReference type="InterPro" id="IPR010497">
    <property type="entry name" value="Epoxide_hydro_N"/>
</dbReference>
<evidence type="ECO:0000256" key="3">
    <source>
        <dbReference type="ARBA" id="ARBA00022801"/>
    </source>
</evidence>
<accession>A0A3E2GTK4</accession>
<dbReference type="InterPro" id="IPR029058">
    <property type="entry name" value="AB_hydrolase_fold"/>
</dbReference>
<dbReference type="PANTHER" id="PTHR21661:SF35">
    <property type="entry name" value="EPOXIDE HYDROLASE"/>
    <property type="match status" value="1"/>
</dbReference>